<dbReference type="Proteomes" id="UP000659904">
    <property type="component" value="Unassembled WGS sequence"/>
</dbReference>
<evidence type="ECO:0000313" key="2">
    <source>
        <dbReference type="EMBL" id="GIF98593.1"/>
    </source>
</evidence>
<keyword evidence="3" id="KW-1185">Reference proteome</keyword>
<protein>
    <submittedName>
        <fullName evidence="2">Uncharacterized protein</fullName>
    </submittedName>
</protein>
<evidence type="ECO:0000313" key="3">
    <source>
        <dbReference type="Proteomes" id="UP000659904"/>
    </source>
</evidence>
<feature type="compositionally biased region" description="Basic and acidic residues" evidence="1">
    <location>
        <begin position="1"/>
        <end position="15"/>
    </location>
</feature>
<sequence length="61" mass="6803">MDEDRTTSRAEKLLPEELAVGSDDPQAQAEAILAESDIRTLRAERGPDLYTERRTSQEAAE</sequence>
<feature type="region of interest" description="Disordered" evidence="1">
    <location>
        <begin position="38"/>
        <end position="61"/>
    </location>
</feature>
<proteinExistence type="predicted"/>
<dbReference type="RefSeq" id="WP_120315687.1">
    <property type="nucleotide sequence ID" value="NZ_BONH01000016.1"/>
</dbReference>
<organism evidence="2 3">
    <name type="scientific">Catellatospora citrea</name>
    <dbReference type="NCBI Taxonomy" id="53366"/>
    <lineage>
        <taxon>Bacteria</taxon>
        <taxon>Bacillati</taxon>
        <taxon>Actinomycetota</taxon>
        <taxon>Actinomycetes</taxon>
        <taxon>Micromonosporales</taxon>
        <taxon>Micromonosporaceae</taxon>
        <taxon>Catellatospora</taxon>
    </lineage>
</organism>
<name>A0A8J3NZQ5_9ACTN</name>
<accession>A0A8J3NZQ5</accession>
<gene>
    <name evidence="2" type="ORF">Cci01nite_36870</name>
</gene>
<dbReference type="AlphaFoldDB" id="A0A8J3NZQ5"/>
<evidence type="ECO:0000256" key="1">
    <source>
        <dbReference type="SAM" id="MobiDB-lite"/>
    </source>
</evidence>
<dbReference type="EMBL" id="BONH01000016">
    <property type="protein sequence ID" value="GIF98593.1"/>
    <property type="molecule type" value="Genomic_DNA"/>
</dbReference>
<comment type="caution">
    <text evidence="2">The sequence shown here is derived from an EMBL/GenBank/DDBJ whole genome shotgun (WGS) entry which is preliminary data.</text>
</comment>
<reference evidence="2 3" key="1">
    <citation type="submission" date="2021-01" db="EMBL/GenBank/DDBJ databases">
        <title>Whole genome shotgun sequence of Catellatospora citrea NBRC 14495.</title>
        <authorList>
            <person name="Komaki H."/>
            <person name="Tamura T."/>
        </authorList>
    </citation>
    <scope>NUCLEOTIDE SEQUENCE [LARGE SCALE GENOMIC DNA]</scope>
    <source>
        <strain evidence="2 3">NBRC 14495</strain>
    </source>
</reference>
<feature type="region of interest" description="Disordered" evidence="1">
    <location>
        <begin position="1"/>
        <end position="26"/>
    </location>
</feature>